<name>A0A7G9RPP6_9BURK</name>
<keyword evidence="2 7" id="KW-0813">Transport</keyword>
<keyword evidence="5 7" id="KW-1133">Transmembrane helix</keyword>
<sequence>MSEISTSHADAVAEQVLRVRNIHPASTSDQLEPSPASDKRTSALTSKGGKRSPGWALWREFKKSRIACIGLAVFVLLAVIAILAPWITPQNPYDLQQLSVMDARLPPGSPAFDGKITYWLGSDEQGRDMLSAIIYGLRISMFVGVVCTLIAFVVGTILGLIAAYTGGVVDSFIMRLADAQLSFPSILIALIFLALFGKGVDKIIYALVLVQWTFYARTVRSSAIVELKREYVEAARGLQISHARVMFQHVLPNCMSPLIVVATVQVAISIGLEATLSFLGLGLPITEPSLGLLVSNGYAYLLSGYYWMSFFPGLALLVAVLSLNTVADQLGDILNPRFKK</sequence>
<feature type="region of interest" description="Disordered" evidence="8">
    <location>
        <begin position="25"/>
        <end position="53"/>
    </location>
</feature>
<protein>
    <submittedName>
        <fullName evidence="10">ABC transporter permease</fullName>
    </submittedName>
</protein>
<evidence type="ECO:0000259" key="9">
    <source>
        <dbReference type="PROSITE" id="PS50928"/>
    </source>
</evidence>
<dbReference type="EMBL" id="CP060714">
    <property type="protein sequence ID" value="QNN57571.1"/>
    <property type="molecule type" value="Genomic_DNA"/>
</dbReference>
<dbReference type="InterPro" id="IPR035906">
    <property type="entry name" value="MetI-like_sf"/>
</dbReference>
<dbReference type="GO" id="GO:0055085">
    <property type="term" value="P:transmembrane transport"/>
    <property type="evidence" value="ECO:0007669"/>
    <property type="project" value="InterPro"/>
</dbReference>
<proteinExistence type="inferred from homology"/>
<feature type="transmembrane region" description="Helical" evidence="7">
    <location>
        <begin position="305"/>
        <end position="327"/>
    </location>
</feature>
<feature type="transmembrane region" description="Helical" evidence="7">
    <location>
        <begin position="139"/>
        <end position="164"/>
    </location>
</feature>
<dbReference type="CDD" id="cd06261">
    <property type="entry name" value="TM_PBP2"/>
    <property type="match status" value="1"/>
</dbReference>
<evidence type="ECO:0000256" key="6">
    <source>
        <dbReference type="ARBA" id="ARBA00023136"/>
    </source>
</evidence>
<feature type="transmembrane region" description="Helical" evidence="7">
    <location>
        <begin position="258"/>
        <end position="285"/>
    </location>
</feature>
<dbReference type="InterPro" id="IPR000515">
    <property type="entry name" value="MetI-like"/>
</dbReference>
<reference evidence="10 11" key="1">
    <citation type="submission" date="2020-08" db="EMBL/GenBank/DDBJ databases">
        <title>Genome sequence of Diaphorobacter ruginosibacter DSM 27467T.</title>
        <authorList>
            <person name="Hyun D.-W."/>
            <person name="Bae J.-W."/>
        </authorList>
    </citation>
    <scope>NUCLEOTIDE SEQUENCE [LARGE SCALE GENOMIC DNA]</scope>
    <source>
        <strain evidence="10 11">DSM 27467</strain>
    </source>
</reference>
<feature type="domain" description="ABC transmembrane type-1" evidence="9">
    <location>
        <begin position="137"/>
        <end position="327"/>
    </location>
</feature>
<evidence type="ECO:0000256" key="7">
    <source>
        <dbReference type="RuleBase" id="RU363032"/>
    </source>
</evidence>
<dbReference type="SUPFAM" id="SSF161098">
    <property type="entry name" value="MetI-like"/>
    <property type="match status" value="1"/>
</dbReference>
<dbReference type="PANTHER" id="PTHR43386">
    <property type="entry name" value="OLIGOPEPTIDE TRANSPORT SYSTEM PERMEASE PROTEIN APPC"/>
    <property type="match status" value="1"/>
</dbReference>
<dbReference type="InterPro" id="IPR050366">
    <property type="entry name" value="BP-dependent_transpt_permease"/>
</dbReference>
<dbReference type="InterPro" id="IPR025966">
    <property type="entry name" value="OppC_N"/>
</dbReference>
<keyword evidence="6 7" id="KW-0472">Membrane</keyword>
<dbReference type="KEGG" id="drg:H9K76_01325"/>
<evidence type="ECO:0000256" key="8">
    <source>
        <dbReference type="SAM" id="MobiDB-lite"/>
    </source>
</evidence>
<dbReference type="Pfam" id="PF00528">
    <property type="entry name" value="BPD_transp_1"/>
    <property type="match status" value="1"/>
</dbReference>
<dbReference type="Gene3D" id="1.10.3720.10">
    <property type="entry name" value="MetI-like"/>
    <property type="match status" value="1"/>
</dbReference>
<dbReference type="Pfam" id="PF12911">
    <property type="entry name" value="OppC_N"/>
    <property type="match status" value="1"/>
</dbReference>
<evidence type="ECO:0000256" key="3">
    <source>
        <dbReference type="ARBA" id="ARBA00022475"/>
    </source>
</evidence>
<evidence type="ECO:0000256" key="4">
    <source>
        <dbReference type="ARBA" id="ARBA00022692"/>
    </source>
</evidence>
<evidence type="ECO:0000256" key="1">
    <source>
        <dbReference type="ARBA" id="ARBA00004651"/>
    </source>
</evidence>
<comment type="subcellular location">
    <subcellularLocation>
        <location evidence="1 7">Cell membrane</location>
        <topology evidence="1 7">Multi-pass membrane protein</topology>
    </subcellularLocation>
</comment>
<accession>A0A7G9RPP6</accession>
<evidence type="ECO:0000313" key="11">
    <source>
        <dbReference type="Proteomes" id="UP000515811"/>
    </source>
</evidence>
<organism evidence="10 11">
    <name type="scientific">Diaphorobacter ruginosibacter</name>
    <dbReference type="NCBI Taxonomy" id="1715720"/>
    <lineage>
        <taxon>Bacteria</taxon>
        <taxon>Pseudomonadati</taxon>
        <taxon>Pseudomonadota</taxon>
        <taxon>Betaproteobacteria</taxon>
        <taxon>Burkholderiales</taxon>
        <taxon>Comamonadaceae</taxon>
        <taxon>Diaphorobacter</taxon>
    </lineage>
</organism>
<dbReference type="RefSeq" id="WP_187597819.1">
    <property type="nucleotide sequence ID" value="NZ_CP060714.1"/>
</dbReference>
<dbReference type="AlphaFoldDB" id="A0A7G9RPP6"/>
<keyword evidence="3" id="KW-1003">Cell membrane</keyword>
<dbReference type="PANTHER" id="PTHR43386:SF26">
    <property type="entry name" value="ABC TRANSPORTER PERMEASE PROTEIN"/>
    <property type="match status" value="1"/>
</dbReference>
<gene>
    <name evidence="10" type="ORF">H9K76_01325</name>
</gene>
<dbReference type="GO" id="GO:0005886">
    <property type="term" value="C:plasma membrane"/>
    <property type="evidence" value="ECO:0007669"/>
    <property type="project" value="UniProtKB-SubCell"/>
</dbReference>
<keyword evidence="11" id="KW-1185">Reference proteome</keyword>
<evidence type="ECO:0000256" key="5">
    <source>
        <dbReference type="ARBA" id="ARBA00022989"/>
    </source>
</evidence>
<evidence type="ECO:0000256" key="2">
    <source>
        <dbReference type="ARBA" id="ARBA00022448"/>
    </source>
</evidence>
<dbReference type="Proteomes" id="UP000515811">
    <property type="component" value="Chromosome"/>
</dbReference>
<evidence type="ECO:0000313" key="10">
    <source>
        <dbReference type="EMBL" id="QNN57571.1"/>
    </source>
</evidence>
<comment type="similarity">
    <text evidence="7">Belongs to the binding-protein-dependent transport system permease family.</text>
</comment>
<dbReference type="PROSITE" id="PS50928">
    <property type="entry name" value="ABC_TM1"/>
    <property type="match status" value="1"/>
</dbReference>
<keyword evidence="4 7" id="KW-0812">Transmembrane</keyword>
<feature type="transmembrane region" description="Helical" evidence="7">
    <location>
        <begin position="66"/>
        <end position="87"/>
    </location>
</feature>